<sequence>DDGTKVEQLTGAPKGAGDVDYNGREYWRITTPEGVQYYFGLNHLPGGDGSDPAANSVLTVPVYSPNSGDPCYDAAKGKGSWCQMAWRWQLDYVVDPHGNLTTYTYATEGNKYQRGRLPGGPAGTLTDYQRAGYVQEIGYGQRLSEQLAVKGANAPAAKVVFTVAERCIASGTITCSEDQRTTANATSWPDTPIDQICTDNSCTTGAPTFFTTKRLTSISTRIQVNGAPRTVDTYNLTQELADPGDGTKHLLQLDSVQRVPSNGQPDLTTLPAVQFQYKMRANRIDGLVPASPQFMRPRIQGITT</sequence>
<accession>A0A0F2T5Z1</accession>
<reference evidence="1 2" key="1">
    <citation type="submission" date="2015-02" db="EMBL/GenBank/DDBJ databases">
        <authorList>
            <person name="Ju K.-S."/>
            <person name="Doroghazi J.R."/>
            <person name="Metcalf W."/>
        </authorList>
    </citation>
    <scope>NUCLEOTIDE SEQUENCE [LARGE SCALE GENOMIC DNA]</scope>
    <source>
        <strain evidence="1 2">ATCC 31215</strain>
    </source>
</reference>
<evidence type="ECO:0008006" key="3">
    <source>
        <dbReference type="Google" id="ProtNLM"/>
    </source>
</evidence>
<protein>
    <recommendedName>
        <fullName evidence="3">RHS repeat protein</fullName>
    </recommendedName>
</protein>
<feature type="non-terminal residue" evidence="1">
    <location>
        <position position="304"/>
    </location>
</feature>
<organism evidence="1 2">
    <name type="scientific">Streptomyces rubellomurinus (strain ATCC 31215)</name>
    <dbReference type="NCBI Taxonomy" id="359131"/>
    <lineage>
        <taxon>Bacteria</taxon>
        <taxon>Bacillati</taxon>
        <taxon>Actinomycetota</taxon>
        <taxon>Actinomycetes</taxon>
        <taxon>Kitasatosporales</taxon>
        <taxon>Streptomycetaceae</taxon>
        <taxon>Streptomyces</taxon>
    </lineage>
</organism>
<evidence type="ECO:0000313" key="1">
    <source>
        <dbReference type="EMBL" id="KJS57765.1"/>
    </source>
</evidence>
<dbReference type="Proteomes" id="UP000033699">
    <property type="component" value="Unassembled WGS sequence"/>
</dbReference>
<name>A0A0F2T5Z1_STRR3</name>
<dbReference type="AlphaFoldDB" id="A0A0F2T5Z1"/>
<feature type="non-terminal residue" evidence="1">
    <location>
        <position position="1"/>
    </location>
</feature>
<dbReference type="EMBL" id="JZKH01000266">
    <property type="protein sequence ID" value="KJS57765.1"/>
    <property type="molecule type" value="Genomic_DNA"/>
</dbReference>
<comment type="caution">
    <text evidence="1">The sequence shown here is derived from an EMBL/GenBank/DDBJ whole genome shotgun (WGS) entry which is preliminary data.</text>
</comment>
<gene>
    <name evidence="1" type="ORF">VM95_37715</name>
</gene>
<evidence type="ECO:0000313" key="2">
    <source>
        <dbReference type="Proteomes" id="UP000033699"/>
    </source>
</evidence>
<keyword evidence="2" id="KW-1185">Reference proteome</keyword>
<proteinExistence type="predicted"/>